<reference evidence="3" key="1">
    <citation type="journal article" date="2015" name="Nat. Plants">
        <title>Genome expansion of Arabis alpina linked with retrotransposition and reduced symmetric DNA methylation.</title>
        <authorList>
            <person name="Willing E.M."/>
            <person name="Rawat V."/>
            <person name="Mandakova T."/>
            <person name="Maumus F."/>
            <person name="James G.V."/>
            <person name="Nordstroem K.J."/>
            <person name="Becker C."/>
            <person name="Warthmann N."/>
            <person name="Chica C."/>
            <person name="Szarzynska B."/>
            <person name="Zytnicki M."/>
            <person name="Albani M.C."/>
            <person name="Kiefer C."/>
            <person name="Bergonzi S."/>
            <person name="Castaings L."/>
            <person name="Mateos J.L."/>
            <person name="Berns M.C."/>
            <person name="Bujdoso N."/>
            <person name="Piofczyk T."/>
            <person name="de Lorenzo L."/>
            <person name="Barrero-Sicilia C."/>
            <person name="Mateos I."/>
            <person name="Piednoel M."/>
            <person name="Hagmann J."/>
            <person name="Chen-Min-Tao R."/>
            <person name="Iglesias-Fernandez R."/>
            <person name="Schuster S.C."/>
            <person name="Alonso-Blanco C."/>
            <person name="Roudier F."/>
            <person name="Carbonero P."/>
            <person name="Paz-Ares J."/>
            <person name="Davis S.J."/>
            <person name="Pecinka A."/>
            <person name="Quesneville H."/>
            <person name="Colot V."/>
            <person name="Lysak M.A."/>
            <person name="Weigel D."/>
            <person name="Coupland G."/>
            <person name="Schneeberger K."/>
        </authorList>
    </citation>
    <scope>NUCLEOTIDE SEQUENCE [LARGE SCALE GENOMIC DNA]</scope>
    <source>
        <strain evidence="3">cv. Pajares</strain>
    </source>
</reference>
<feature type="non-terminal residue" evidence="2">
    <location>
        <position position="1"/>
    </location>
</feature>
<feature type="transmembrane region" description="Helical" evidence="1">
    <location>
        <begin position="117"/>
        <end position="142"/>
    </location>
</feature>
<keyword evidence="1" id="KW-0472">Membrane</keyword>
<dbReference type="EMBL" id="KL990548">
    <property type="protein sequence ID" value="KFK22309.1"/>
    <property type="molecule type" value="Genomic_DNA"/>
</dbReference>
<keyword evidence="1" id="KW-1133">Transmembrane helix</keyword>
<keyword evidence="1" id="KW-0812">Transmembrane</keyword>
<keyword evidence="3" id="KW-1185">Reference proteome</keyword>
<proteinExistence type="predicted"/>
<dbReference type="AlphaFoldDB" id="A0A087FXF7"/>
<name>A0A087FXF7_ARAAL</name>
<evidence type="ECO:0000313" key="2">
    <source>
        <dbReference type="EMBL" id="KFK22309.1"/>
    </source>
</evidence>
<dbReference type="eggNOG" id="KOG4548">
    <property type="taxonomic scope" value="Eukaryota"/>
</dbReference>
<evidence type="ECO:0000313" key="3">
    <source>
        <dbReference type="Proteomes" id="UP000029120"/>
    </source>
</evidence>
<accession>A0A087FXF7</accession>
<protein>
    <submittedName>
        <fullName evidence="2">Uncharacterized protein</fullName>
    </submittedName>
</protein>
<gene>
    <name evidence="2" type="ORF">AALP_AAs63184U000100</name>
</gene>
<dbReference type="Gramene" id="KFK22309">
    <property type="protein sequence ID" value="KFK22309"/>
    <property type="gene ID" value="AALP_AAs63184U000100"/>
</dbReference>
<evidence type="ECO:0000256" key="1">
    <source>
        <dbReference type="SAM" id="Phobius"/>
    </source>
</evidence>
<dbReference type="OrthoDB" id="414075at2759"/>
<organism evidence="2 3">
    <name type="scientific">Arabis alpina</name>
    <name type="common">Alpine rock-cress</name>
    <dbReference type="NCBI Taxonomy" id="50452"/>
    <lineage>
        <taxon>Eukaryota</taxon>
        <taxon>Viridiplantae</taxon>
        <taxon>Streptophyta</taxon>
        <taxon>Embryophyta</taxon>
        <taxon>Tracheophyta</taxon>
        <taxon>Spermatophyta</taxon>
        <taxon>Magnoliopsida</taxon>
        <taxon>eudicotyledons</taxon>
        <taxon>Gunneridae</taxon>
        <taxon>Pentapetalae</taxon>
        <taxon>rosids</taxon>
        <taxon>malvids</taxon>
        <taxon>Brassicales</taxon>
        <taxon>Brassicaceae</taxon>
        <taxon>Arabideae</taxon>
        <taxon>Arabis</taxon>
    </lineage>
</organism>
<dbReference type="Proteomes" id="UP000029120">
    <property type="component" value="Unassembled WGS sequence"/>
</dbReference>
<sequence>EARENGGRNRALCDSKFNWQQQFRRRYLDEFLDIAKNRAKGEYQMDYVYLLLELQRLTRRTIENSRINPEGFIAGRGVNAEEGASPKLWASPQTKLGRNASNRTRDIKAEAEPTPTICMFIIFTVTVYRFFFIAGFRIIALFHVSFDFVSQDLNTTFNNLKVMEFAAEFEHYFADAFIFFNTISMKHKQMLCSKFGDTISCDCILNGDDA</sequence>